<dbReference type="EMBL" id="JAGSYN010000054">
    <property type="protein sequence ID" value="KAG7665024.1"/>
    <property type="molecule type" value="Genomic_DNA"/>
</dbReference>
<evidence type="ECO:0000313" key="2">
    <source>
        <dbReference type="EMBL" id="KAG7665024.1"/>
    </source>
</evidence>
<keyword evidence="3" id="KW-1185">Reference proteome</keyword>
<accession>A0A8J5QG50</accession>
<dbReference type="RefSeq" id="XP_049265256.1">
    <property type="nucleotide sequence ID" value="XM_049405084.1"/>
</dbReference>
<dbReference type="Proteomes" id="UP000694255">
    <property type="component" value="Unassembled WGS sequence"/>
</dbReference>
<proteinExistence type="predicted"/>
<feature type="region of interest" description="Disordered" evidence="1">
    <location>
        <begin position="403"/>
        <end position="428"/>
    </location>
</feature>
<feature type="compositionally biased region" description="Polar residues" evidence="1">
    <location>
        <begin position="211"/>
        <end position="228"/>
    </location>
</feature>
<evidence type="ECO:0000256" key="1">
    <source>
        <dbReference type="SAM" id="MobiDB-lite"/>
    </source>
</evidence>
<feature type="compositionally biased region" description="Polar residues" evidence="1">
    <location>
        <begin position="1"/>
        <end position="14"/>
    </location>
</feature>
<organism evidence="2 3">
    <name type="scientific">[Candida] subhashii</name>
    <dbReference type="NCBI Taxonomy" id="561895"/>
    <lineage>
        <taxon>Eukaryota</taxon>
        <taxon>Fungi</taxon>
        <taxon>Dikarya</taxon>
        <taxon>Ascomycota</taxon>
        <taxon>Saccharomycotina</taxon>
        <taxon>Pichiomycetes</taxon>
        <taxon>Debaryomycetaceae</taxon>
        <taxon>Spathaspora</taxon>
    </lineage>
</organism>
<dbReference type="GeneID" id="73468232"/>
<feature type="region of interest" description="Disordered" evidence="1">
    <location>
        <begin position="1"/>
        <end position="20"/>
    </location>
</feature>
<feature type="compositionally biased region" description="Low complexity" evidence="1">
    <location>
        <begin position="419"/>
        <end position="428"/>
    </location>
</feature>
<comment type="caution">
    <text evidence="2">The sequence shown here is derived from an EMBL/GenBank/DDBJ whole genome shotgun (WGS) entry which is preliminary data.</text>
</comment>
<evidence type="ECO:0000313" key="3">
    <source>
        <dbReference type="Proteomes" id="UP000694255"/>
    </source>
</evidence>
<protein>
    <submittedName>
        <fullName evidence="2">Uncharacterized protein</fullName>
    </submittedName>
</protein>
<dbReference type="OrthoDB" id="4022940at2759"/>
<feature type="region of interest" description="Disordered" evidence="1">
    <location>
        <begin position="211"/>
        <end position="236"/>
    </location>
</feature>
<gene>
    <name evidence="2" type="ORF">J8A68_001431</name>
</gene>
<name>A0A8J5QG50_9ASCO</name>
<dbReference type="AlphaFoldDB" id="A0A8J5QG50"/>
<reference evidence="2 3" key="1">
    <citation type="journal article" date="2021" name="DNA Res.">
        <title>Genome analysis of Candida subhashii reveals its hybrid nature and dual mitochondrial genome conformations.</title>
        <authorList>
            <person name="Mixao V."/>
            <person name="Hegedusova E."/>
            <person name="Saus E."/>
            <person name="Pryszcz L.P."/>
            <person name="Cillingova A."/>
            <person name="Nosek J."/>
            <person name="Gabaldon T."/>
        </authorList>
    </citation>
    <scope>NUCLEOTIDE SEQUENCE [LARGE SCALE GENOMIC DNA]</scope>
    <source>
        <strain evidence="2 3">CBS 10753</strain>
    </source>
</reference>
<sequence>MNNNDKGQTPFYQQSNESSSSRLNISRVGFNNLRKWSSSSSTSSSIISNSTSTIKSSNPLTKLFTRTNKSQTSLSVPQQAHTVLSRKDAATAAAAAAIASGGATSTSISDLDSISFYEHGDSLSTIFTQDSKASNASTSTRSKKFRLPRPKLRFSKSGTGSSKPDLTIQTKKIVSTGPIISENQASTNRKNSLSSPVTAFHSIFHRSSTDTSLGKTLEESPSTLVPPQSTTSTKSTARTALCLSSNNSNSYITNVEFASVYKFTDPNYQLDESATSVTASGGGNMDHASSSLAEIHRKLSIPTDSFIQTRLQRYHTHSGHSDDNTIENFRQQNSQFYNQLLTLLRPLFTPSMNKKHKLHPFLGHSLEDIGDFIRLNFFNKQDLPLIGGGSSISGTNTINSTISGTTPNPLKSRNKPIPASASSSTTSFSDDEFTYFKAREISQDLLMFFLKCMNIFKMDYFKTFEDSYSNCSELIRPWMVASKCWVYFNEKIRFYILIVFHRFQTSFNELSAATTITSSSINISAGGNDNSIPSIDVESILLFAFRETIIIPILVDRTERQDEVDVSDEKMLLQENFESLNLLLDCLGALSTPAVLDAAGGGSGGGGTAERGEPSLRSDVVISTLAWLSNIF</sequence>